<reference evidence="2" key="2">
    <citation type="submission" date="2020-09" db="EMBL/GenBank/DDBJ databases">
        <authorList>
            <person name="Sun Q."/>
            <person name="Zhou Y."/>
        </authorList>
    </citation>
    <scope>NUCLEOTIDE SEQUENCE</scope>
    <source>
        <strain evidence="2">CGMCC 1.15388</strain>
    </source>
</reference>
<dbReference type="PANTHER" id="PTHR43364:SF1">
    <property type="entry name" value="OXIDOREDUCTASE YDHF"/>
    <property type="match status" value="1"/>
</dbReference>
<dbReference type="InterPro" id="IPR050523">
    <property type="entry name" value="AKR_Detox_Biosynth"/>
</dbReference>
<dbReference type="GO" id="GO:0016491">
    <property type="term" value="F:oxidoreductase activity"/>
    <property type="evidence" value="ECO:0007669"/>
    <property type="project" value="InterPro"/>
</dbReference>
<dbReference type="RefSeq" id="WP_188683891.1">
    <property type="nucleotide sequence ID" value="NZ_BMIS01000004.1"/>
</dbReference>
<protein>
    <submittedName>
        <fullName evidence="2">Aldo/keto reductase</fullName>
    </submittedName>
</protein>
<dbReference type="CDD" id="cd19092">
    <property type="entry name" value="AKR_BsYcsN_EcYdhF-like"/>
    <property type="match status" value="1"/>
</dbReference>
<evidence type="ECO:0000259" key="1">
    <source>
        <dbReference type="Pfam" id="PF00248"/>
    </source>
</evidence>
<name>A0A917AQX0_9MICC</name>
<comment type="caution">
    <text evidence="2">The sequence shown here is derived from an EMBL/GenBank/DDBJ whole genome shotgun (WGS) entry which is preliminary data.</text>
</comment>
<proteinExistence type="predicted"/>
<dbReference type="Pfam" id="PF00248">
    <property type="entry name" value="Aldo_ket_red"/>
    <property type="match status" value="1"/>
</dbReference>
<dbReference type="Proteomes" id="UP000633136">
    <property type="component" value="Unassembled WGS sequence"/>
</dbReference>
<dbReference type="AlphaFoldDB" id="A0A917AQX0"/>
<organism evidence="2 3">
    <name type="scientific">Nesterenkonia cremea</name>
    <dbReference type="NCBI Taxonomy" id="1882340"/>
    <lineage>
        <taxon>Bacteria</taxon>
        <taxon>Bacillati</taxon>
        <taxon>Actinomycetota</taxon>
        <taxon>Actinomycetes</taxon>
        <taxon>Micrococcales</taxon>
        <taxon>Micrococcaceae</taxon>
        <taxon>Nesterenkonia</taxon>
    </lineage>
</organism>
<gene>
    <name evidence="2" type="ORF">GCM10011401_13060</name>
</gene>
<reference evidence="2" key="1">
    <citation type="journal article" date="2014" name="Int. J. Syst. Evol. Microbiol.">
        <title>Complete genome sequence of Corynebacterium casei LMG S-19264T (=DSM 44701T), isolated from a smear-ripened cheese.</title>
        <authorList>
            <consortium name="US DOE Joint Genome Institute (JGI-PGF)"/>
            <person name="Walter F."/>
            <person name="Albersmeier A."/>
            <person name="Kalinowski J."/>
            <person name="Ruckert C."/>
        </authorList>
    </citation>
    <scope>NUCLEOTIDE SEQUENCE</scope>
    <source>
        <strain evidence="2">CGMCC 1.15388</strain>
    </source>
</reference>
<dbReference type="InterPro" id="IPR023210">
    <property type="entry name" value="NADP_OxRdtase_dom"/>
</dbReference>
<dbReference type="InterPro" id="IPR036812">
    <property type="entry name" value="NAD(P)_OxRdtase_dom_sf"/>
</dbReference>
<sequence>MKHFEMPHTDITAPQVVLGMMRIAEKSDGEVRALVRAARDAGVDFFDHADIYGPGLSTHSCERRFAEAMALSPAQREQITLQTKVGIVKDGPHYDFSYEHIVTETEESLRSLGTDHIDILLLHRPDPLVEPEEVARAFDHLVDSGKVRHVGVSNHTPAQMELLSTAVSQPLTVNQMQLSLPHAAILTEGIQANTLSSASQVSPDGAGTVEYCRSRGITLQAWSPYQSPSGVFVGNPDHPELNAVLDRLAEEHEVTPTGIATAWLTRHPAQIQVVLGTTQPARVQEAVDGAGVRLSRAEWFELLRAAGHPVP</sequence>
<dbReference type="GO" id="GO:0005829">
    <property type="term" value="C:cytosol"/>
    <property type="evidence" value="ECO:0007669"/>
    <property type="project" value="TreeGrafter"/>
</dbReference>
<dbReference type="PANTHER" id="PTHR43364">
    <property type="entry name" value="NADH-SPECIFIC METHYLGLYOXAL REDUCTASE-RELATED"/>
    <property type="match status" value="1"/>
</dbReference>
<dbReference type="PRINTS" id="PR00069">
    <property type="entry name" value="ALDKETRDTASE"/>
</dbReference>
<accession>A0A917AQX0</accession>
<evidence type="ECO:0000313" key="2">
    <source>
        <dbReference type="EMBL" id="GGE67099.1"/>
    </source>
</evidence>
<dbReference type="Gene3D" id="3.20.20.100">
    <property type="entry name" value="NADP-dependent oxidoreductase domain"/>
    <property type="match status" value="1"/>
</dbReference>
<keyword evidence="3" id="KW-1185">Reference proteome</keyword>
<feature type="domain" description="NADP-dependent oxidoreductase" evidence="1">
    <location>
        <begin position="16"/>
        <end position="299"/>
    </location>
</feature>
<evidence type="ECO:0000313" key="3">
    <source>
        <dbReference type="Proteomes" id="UP000633136"/>
    </source>
</evidence>
<dbReference type="InterPro" id="IPR020471">
    <property type="entry name" value="AKR"/>
</dbReference>
<dbReference type="SUPFAM" id="SSF51430">
    <property type="entry name" value="NAD(P)-linked oxidoreductase"/>
    <property type="match status" value="1"/>
</dbReference>
<dbReference type="EMBL" id="BMIS01000004">
    <property type="protein sequence ID" value="GGE67099.1"/>
    <property type="molecule type" value="Genomic_DNA"/>
</dbReference>